<evidence type="ECO:0000256" key="3">
    <source>
        <dbReference type="SAM" id="SignalP"/>
    </source>
</evidence>
<keyword evidence="2 3" id="KW-0732">Signal</keyword>
<dbReference type="PROSITE" id="PS51257">
    <property type="entry name" value="PROKAR_LIPOPROTEIN"/>
    <property type="match status" value="1"/>
</dbReference>
<dbReference type="NCBIfam" id="NF038402">
    <property type="entry name" value="TroA_like"/>
    <property type="match status" value="1"/>
</dbReference>
<name>A0A975AWW9_9THEO</name>
<dbReference type="Gene3D" id="1.20.58.2180">
    <property type="match status" value="1"/>
</dbReference>
<dbReference type="InterPro" id="IPR002491">
    <property type="entry name" value="ABC_transptr_periplasmic_BD"/>
</dbReference>
<evidence type="ECO:0000256" key="1">
    <source>
        <dbReference type="ARBA" id="ARBA00008814"/>
    </source>
</evidence>
<dbReference type="PANTHER" id="PTHR30535">
    <property type="entry name" value="VITAMIN B12-BINDING PROTEIN"/>
    <property type="match status" value="1"/>
</dbReference>
<dbReference type="AlphaFoldDB" id="A0A975AWW9"/>
<comment type="similarity">
    <text evidence="1">Belongs to the bacterial solute-binding protein 8 family.</text>
</comment>
<dbReference type="KEGG" id="aaut:ACETAC_03675"/>
<dbReference type="PANTHER" id="PTHR30535:SF34">
    <property type="entry name" value="MOLYBDATE-BINDING PROTEIN MOLA"/>
    <property type="match status" value="1"/>
</dbReference>
<feature type="chain" id="PRO_5037562534" evidence="3">
    <location>
        <begin position="26"/>
        <end position="355"/>
    </location>
</feature>
<dbReference type="RefSeq" id="WP_284680702.1">
    <property type="nucleotide sequence ID" value="NZ_CP060096.1"/>
</dbReference>
<sequence length="355" mass="39975">MKELKKRRLKLMSIAGLLIFLIVFAATGCSGTKAPQETKVSYVEVKDAVGRTVKIQEPVKKIVSIYGMIPQFVYLLGEGDKFYAGGFWGTDFYKLVDPDVMTKVSRGKTANVEEIAKEKPDVVLCSYWQANNKDVKQLESLNIPVICTKVESIEDINNTVSMLGKVFQKEKQAQNIVDYYKKAEQNVKDKIQGTTKPKVLIMYYSGKEHSYMTMGGDMFQSRLVELAGGTSVSQNLSGKKSIDVEQSVKWNPDMIMIIQYDKSAAQTKDEILKDPAWGKINAVKDGKVFLVPNDGDNWIDPCPKWPLGLNWAAKVLHPNEFKDVNIKEQAKDFYKTFFGLNIDKVQINGDLITNK</sequence>
<dbReference type="EMBL" id="CP060096">
    <property type="protein sequence ID" value="QSZ27979.1"/>
    <property type="molecule type" value="Genomic_DNA"/>
</dbReference>
<gene>
    <name evidence="5" type="ORF">ACETAC_03675</name>
</gene>
<evidence type="ECO:0000313" key="5">
    <source>
        <dbReference type="EMBL" id="QSZ27979.1"/>
    </source>
</evidence>
<protein>
    <submittedName>
        <fullName evidence="5">ABC transporter substrate-binding protein</fullName>
    </submittedName>
</protein>
<keyword evidence="6" id="KW-1185">Reference proteome</keyword>
<dbReference type="Gene3D" id="3.40.50.1980">
    <property type="entry name" value="Nitrogenase molybdenum iron protein domain"/>
    <property type="match status" value="2"/>
</dbReference>
<evidence type="ECO:0000313" key="6">
    <source>
        <dbReference type="Proteomes" id="UP000671913"/>
    </source>
</evidence>
<reference evidence="5" key="1">
    <citation type="submission" date="2020-08" db="EMBL/GenBank/DDBJ databases">
        <title>Genomic insights into the carbon and energy metabolism of the first obligate autotrophic acetogenic bacterium Aceticella autotrophica gen. nov., sp. nov.</title>
        <authorList>
            <person name="Toshchakov S.V."/>
            <person name="Elcheninov A.G."/>
            <person name="Kublanov I.V."/>
            <person name="Frolov E.N."/>
            <person name="Lebedinsky A.V."/>
        </authorList>
    </citation>
    <scope>NUCLEOTIDE SEQUENCE</scope>
    <source>
        <strain evidence="5">3443-3Ac</strain>
    </source>
</reference>
<feature type="signal peptide" evidence="3">
    <location>
        <begin position="1"/>
        <end position="25"/>
    </location>
</feature>
<evidence type="ECO:0000256" key="2">
    <source>
        <dbReference type="ARBA" id="ARBA00022729"/>
    </source>
</evidence>
<accession>A0A975AWW9</accession>
<dbReference type="InterPro" id="IPR050902">
    <property type="entry name" value="ABC_Transporter_SBP"/>
</dbReference>
<proteinExistence type="inferred from homology"/>
<organism evidence="5 6">
    <name type="scientific">Aceticella autotrophica</name>
    <dbReference type="NCBI Taxonomy" id="2755338"/>
    <lineage>
        <taxon>Bacteria</taxon>
        <taxon>Bacillati</taxon>
        <taxon>Bacillota</taxon>
        <taxon>Clostridia</taxon>
        <taxon>Thermoanaerobacterales</taxon>
        <taxon>Thermoanaerobacteraceae</taxon>
        <taxon>Aceticella</taxon>
    </lineage>
</organism>
<feature type="domain" description="Fe/B12 periplasmic-binding" evidence="4">
    <location>
        <begin position="61"/>
        <end position="320"/>
    </location>
</feature>
<dbReference type="InterPro" id="IPR054828">
    <property type="entry name" value="Vit_B12_bind_prot"/>
</dbReference>
<dbReference type="Proteomes" id="UP000671913">
    <property type="component" value="Chromosome"/>
</dbReference>
<evidence type="ECO:0000259" key="4">
    <source>
        <dbReference type="PROSITE" id="PS50983"/>
    </source>
</evidence>
<dbReference type="Pfam" id="PF01497">
    <property type="entry name" value="Peripla_BP_2"/>
    <property type="match status" value="1"/>
</dbReference>
<dbReference type="PROSITE" id="PS50983">
    <property type="entry name" value="FE_B12_PBP"/>
    <property type="match status" value="1"/>
</dbReference>
<dbReference type="SUPFAM" id="SSF53807">
    <property type="entry name" value="Helical backbone' metal receptor"/>
    <property type="match status" value="1"/>
</dbReference>